<proteinExistence type="predicted"/>
<dbReference type="Pfam" id="PF00156">
    <property type="entry name" value="Pribosyltran"/>
    <property type="match status" value="1"/>
</dbReference>
<sequence length="179" mass="20591">MSDLYISWSDYHHKIEQLAVKIYQSGWEFNQIVCLARGGLRVGDILSRIYNQPLAILSTSSYNGAGTYKRSNLIISRQLTMTSENLGSRILLVDDLVDSGITIQQTVPWLQKHDDFPIQEIRTAVIWYKACSVVVPDYHVDYLADNPWIHQPFEHYESISPSELARKQNLGLREQLKQP</sequence>
<reference evidence="4" key="1">
    <citation type="submission" date="2022-06" db="EMBL/GenBank/DDBJ databases">
        <title>Nostosin G and Spiroidesin B from the Cyanobacterium Dolichospermum sp. NIES-1697.</title>
        <authorList>
            <person name="Phan C.-S."/>
            <person name="Mehjabin J.J."/>
            <person name="Anas A.R.J."/>
            <person name="Hayasaka M."/>
            <person name="Onoki R."/>
            <person name="Wang J."/>
            <person name="Umezawa T."/>
            <person name="Washio K."/>
            <person name="Morikawa M."/>
            <person name="Okino T."/>
        </authorList>
    </citation>
    <scope>NUCLEOTIDE SEQUENCE</scope>
    <source>
        <strain evidence="4">NIES-1697</strain>
    </source>
</reference>
<evidence type="ECO:0000313" key="5">
    <source>
        <dbReference type="Proteomes" id="UP001057561"/>
    </source>
</evidence>
<dbReference type="Gene3D" id="3.40.50.2020">
    <property type="match status" value="1"/>
</dbReference>
<dbReference type="PANTHER" id="PTHR43363">
    <property type="entry name" value="HYPOXANTHINE PHOSPHORIBOSYLTRANSFERASE"/>
    <property type="match status" value="1"/>
</dbReference>
<dbReference type="InterPro" id="IPR029057">
    <property type="entry name" value="PRTase-like"/>
</dbReference>
<feature type="domain" description="Phosphoribosyltransferase" evidence="3">
    <location>
        <begin position="7"/>
        <end position="157"/>
    </location>
</feature>
<keyword evidence="5" id="KW-1185">Reference proteome</keyword>
<evidence type="ECO:0000259" key="3">
    <source>
        <dbReference type="Pfam" id="PF00156"/>
    </source>
</evidence>
<dbReference type="CDD" id="cd06223">
    <property type="entry name" value="PRTases_typeI"/>
    <property type="match status" value="1"/>
</dbReference>
<dbReference type="GO" id="GO:0016757">
    <property type="term" value="F:glycosyltransferase activity"/>
    <property type="evidence" value="ECO:0007669"/>
    <property type="project" value="UniProtKB-KW"/>
</dbReference>
<evidence type="ECO:0000313" key="4">
    <source>
        <dbReference type="EMBL" id="UUO13560.1"/>
    </source>
</evidence>
<keyword evidence="1 4" id="KW-0328">Glycosyltransferase</keyword>
<dbReference type="EMBL" id="CP099464">
    <property type="protein sequence ID" value="UUO13560.1"/>
    <property type="molecule type" value="Genomic_DNA"/>
</dbReference>
<gene>
    <name evidence="4" type="ORF">NG743_15910</name>
</gene>
<keyword evidence="2" id="KW-0808">Transferase</keyword>
<accession>A0ABY5LS82</accession>
<protein>
    <submittedName>
        <fullName evidence="4">Phosphoribosyltransferase</fullName>
    </submittedName>
</protein>
<dbReference type="PANTHER" id="PTHR43363:SF1">
    <property type="entry name" value="HYPOXANTHINE-GUANINE PHOSPHORIBOSYLTRANSFERASE"/>
    <property type="match status" value="1"/>
</dbReference>
<dbReference type="Proteomes" id="UP001057561">
    <property type="component" value="Chromosome"/>
</dbReference>
<dbReference type="SUPFAM" id="SSF53271">
    <property type="entry name" value="PRTase-like"/>
    <property type="match status" value="1"/>
</dbReference>
<name>A0ABY5LS82_9CYAN</name>
<dbReference type="RefSeq" id="WP_257120422.1">
    <property type="nucleotide sequence ID" value="NZ_CP099464.1"/>
</dbReference>
<organism evidence="4 5">
    <name type="scientific">Dolichospermum heterosporum TAC447</name>
    <dbReference type="NCBI Taxonomy" id="747523"/>
    <lineage>
        <taxon>Bacteria</taxon>
        <taxon>Bacillati</taxon>
        <taxon>Cyanobacteriota</taxon>
        <taxon>Cyanophyceae</taxon>
        <taxon>Nostocales</taxon>
        <taxon>Aphanizomenonaceae</taxon>
        <taxon>Dolichospermum</taxon>
        <taxon>Dolichospermum heterosporum</taxon>
    </lineage>
</organism>
<dbReference type="InterPro" id="IPR000836">
    <property type="entry name" value="PRTase_dom"/>
</dbReference>
<evidence type="ECO:0000256" key="1">
    <source>
        <dbReference type="ARBA" id="ARBA00022676"/>
    </source>
</evidence>
<evidence type="ECO:0000256" key="2">
    <source>
        <dbReference type="ARBA" id="ARBA00022679"/>
    </source>
</evidence>